<dbReference type="AlphaFoldDB" id="A0A1G9GCL3"/>
<dbReference type="Proteomes" id="UP000199107">
    <property type="component" value="Unassembled WGS sequence"/>
</dbReference>
<feature type="region of interest" description="Disordered" evidence="6">
    <location>
        <begin position="1"/>
        <end position="20"/>
    </location>
</feature>
<dbReference type="GO" id="GO:0008783">
    <property type="term" value="F:agmatinase activity"/>
    <property type="evidence" value="ECO:0007669"/>
    <property type="project" value="TreeGrafter"/>
</dbReference>
<dbReference type="PANTHER" id="PTHR11358:SF26">
    <property type="entry name" value="GUANIDINO ACID HYDROLASE, MITOCHONDRIAL"/>
    <property type="match status" value="1"/>
</dbReference>
<comment type="similarity">
    <text evidence="1">Belongs to the arginase family. Agmatinase subfamily.</text>
</comment>
<gene>
    <name evidence="7" type="ORF">SAMN05192555_102103</name>
</gene>
<feature type="binding site" evidence="4">
    <location>
        <position position="251"/>
    </location>
    <ligand>
        <name>Mn(2+)</name>
        <dbReference type="ChEBI" id="CHEBI:29035"/>
        <label>1</label>
    </ligand>
</feature>
<dbReference type="GO" id="GO:0046872">
    <property type="term" value="F:metal ion binding"/>
    <property type="evidence" value="ECO:0007669"/>
    <property type="project" value="UniProtKB-KW"/>
</dbReference>
<dbReference type="PROSITE" id="PS01053">
    <property type="entry name" value="ARGINASE_1"/>
    <property type="match status" value="1"/>
</dbReference>
<feature type="binding site" evidence="4">
    <location>
        <position position="162"/>
    </location>
    <ligand>
        <name>Mn(2+)</name>
        <dbReference type="ChEBI" id="CHEBI:29035"/>
        <label>1</label>
    </ligand>
</feature>
<dbReference type="STRING" id="48727.SAMN05192555_102103"/>
<dbReference type="CDD" id="cd11592">
    <property type="entry name" value="Agmatinase_PAH"/>
    <property type="match status" value="1"/>
</dbReference>
<dbReference type="PANTHER" id="PTHR11358">
    <property type="entry name" value="ARGINASE/AGMATINASE"/>
    <property type="match status" value="1"/>
</dbReference>
<keyword evidence="2 4" id="KW-0479">Metal-binding</keyword>
<keyword evidence="4" id="KW-0464">Manganese</keyword>
<dbReference type="Pfam" id="PF00491">
    <property type="entry name" value="Arginase"/>
    <property type="match status" value="1"/>
</dbReference>
<dbReference type="PRINTS" id="PR00116">
    <property type="entry name" value="ARGINASE"/>
</dbReference>
<sequence>MSRPTDATRRNPATGERYAPHLEPRYREIATFLRAPLVERLDALDIALVGIPFDGGVSNRPGARLGPREMRNQSSLMRSIHHVTRQDPFAQASIADIGDVRFSSIYDLERVSDDIAAHYRALHQAGVIPLSAGGDHSVTYPILRGLAADAPVGLIHIDAHTDTWDAFQGSKFHHGGPFRLACEAGLIDPKRTVQIGIRGAQNTAQGWDYSDASGMRVVFMEEVEALGIEAVIAEARRIVGDGPVYLSFDIDSVDPAFAPGTGTPEVGGLTSLQALQLVRGFRGLPLVGADVVEVAPPFDPTGNTALLGATLMYELLCLLAERCAAQAEPK</sequence>
<comment type="cofactor">
    <cofactor evidence="4">
        <name>Mn(2+)</name>
        <dbReference type="ChEBI" id="CHEBI:29035"/>
    </cofactor>
    <text evidence="4">Binds 2 manganese ions per subunit.</text>
</comment>
<dbReference type="InterPro" id="IPR005925">
    <property type="entry name" value="Agmatinase-rel"/>
</dbReference>
<dbReference type="Gene3D" id="3.40.800.10">
    <property type="entry name" value="Ureohydrolase domain"/>
    <property type="match status" value="1"/>
</dbReference>
<evidence type="ECO:0000313" key="8">
    <source>
        <dbReference type="Proteomes" id="UP000199107"/>
    </source>
</evidence>
<dbReference type="InterPro" id="IPR020855">
    <property type="entry name" value="Ureohydrolase_Mn_BS"/>
</dbReference>
<dbReference type="InterPro" id="IPR023696">
    <property type="entry name" value="Ureohydrolase_dom_sf"/>
</dbReference>
<feature type="binding site" evidence="4">
    <location>
        <position position="158"/>
    </location>
    <ligand>
        <name>Mn(2+)</name>
        <dbReference type="ChEBI" id="CHEBI:29035"/>
        <label>1</label>
    </ligand>
</feature>
<name>A0A1G9GCL3_9GAMM</name>
<evidence type="ECO:0000256" key="1">
    <source>
        <dbReference type="ARBA" id="ARBA00009227"/>
    </source>
</evidence>
<evidence type="ECO:0000313" key="7">
    <source>
        <dbReference type="EMBL" id="SDK98409.1"/>
    </source>
</evidence>
<protein>
    <submittedName>
        <fullName evidence="7">Agmatinase</fullName>
    </submittedName>
</protein>
<keyword evidence="3 5" id="KW-0378">Hydrolase</keyword>
<dbReference type="NCBIfam" id="TIGR01230">
    <property type="entry name" value="agmatinase"/>
    <property type="match status" value="1"/>
</dbReference>
<reference evidence="8" key="1">
    <citation type="submission" date="2016-10" db="EMBL/GenBank/DDBJ databases">
        <authorList>
            <person name="Varghese N."/>
            <person name="Submissions S."/>
        </authorList>
    </citation>
    <scope>NUCLEOTIDE SEQUENCE [LARGE SCALE GENOMIC DNA]</scope>
    <source>
        <strain evidence="8">AAP</strain>
    </source>
</reference>
<dbReference type="PROSITE" id="PS51409">
    <property type="entry name" value="ARGINASE_2"/>
    <property type="match status" value="1"/>
</dbReference>
<dbReference type="RefSeq" id="WP_089656971.1">
    <property type="nucleotide sequence ID" value="NZ_FNGH01000002.1"/>
</dbReference>
<feature type="binding site" evidence="4">
    <location>
        <position position="160"/>
    </location>
    <ligand>
        <name>Mn(2+)</name>
        <dbReference type="ChEBI" id="CHEBI:29035"/>
        <label>1</label>
    </ligand>
</feature>
<keyword evidence="8" id="KW-1185">Reference proteome</keyword>
<accession>A0A1G9GCL3</accession>
<feature type="binding site" evidence="4">
    <location>
        <position position="136"/>
    </location>
    <ligand>
        <name>Mn(2+)</name>
        <dbReference type="ChEBI" id="CHEBI:29035"/>
        <label>1</label>
    </ligand>
</feature>
<evidence type="ECO:0000256" key="6">
    <source>
        <dbReference type="SAM" id="MobiDB-lite"/>
    </source>
</evidence>
<dbReference type="EMBL" id="FNGH01000002">
    <property type="protein sequence ID" value="SDK98409.1"/>
    <property type="molecule type" value="Genomic_DNA"/>
</dbReference>
<evidence type="ECO:0000256" key="5">
    <source>
        <dbReference type="RuleBase" id="RU003684"/>
    </source>
</evidence>
<evidence type="ECO:0000256" key="2">
    <source>
        <dbReference type="ARBA" id="ARBA00022723"/>
    </source>
</evidence>
<evidence type="ECO:0000256" key="3">
    <source>
        <dbReference type="ARBA" id="ARBA00022801"/>
    </source>
</evidence>
<proteinExistence type="inferred from homology"/>
<dbReference type="OrthoDB" id="9789727at2"/>
<dbReference type="SUPFAM" id="SSF52768">
    <property type="entry name" value="Arginase/deacetylase"/>
    <property type="match status" value="1"/>
</dbReference>
<feature type="binding site" evidence="4">
    <location>
        <position position="249"/>
    </location>
    <ligand>
        <name>Mn(2+)</name>
        <dbReference type="ChEBI" id="CHEBI:29035"/>
        <label>1</label>
    </ligand>
</feature>
<dbReference type="InterPro" id="IPR006035">
    <property type="entry name" value="Ureohydrolase"/>
</dbReference>
<dbReference type="GO" id="GO:0033389">
    <property type="term" value="P:putrescine biosynthetic process from arginine, via agmatine"/>
    <property type="evidence" value="ECO:0007669"/>
    <property type="project" value="TreeGrafter"/>
</dbReference>
<dbReference type="PIRSF" id="PIRSF036979">
    <property type="entry name" value="Arginase"/>
    <property type="match status" value="1"/>
</dbReference>
<evidence type="ECO:0000256" key="4">
    <source>
        <dbReference type="PIRSR" id="PIRSR036979-1"/>
    </source>
</evidence>
<organism evidence="7 8">
    <name type="scientific">Franzmannia pantelleriensis</name>
    <dbReference type="NCBI Taxonomy" id="48727"/>
    <lineage>
        <taxon>Bacteria</taxon>
        <taxon>Pseudomonadati</taxon>
        <taxon>Pseudomonadota</taxon>
        <taxon>Gammaproteobacteria</taxon>
        <taxon>Oceanospirillales</taxon>
        <taxon>Halomonadaceae</taxon>
        <taxon>Franzmannia</taxon>
    </lineage>
</organism>